<feature type="compositionally biased region" description="Polar residues" evidence="1">
    <location>
        <begin position="103"/>
        <end position="113"/>
    </location>
</feature>
<evidence type="ECO:0000313" key="2">
    <source>
        <dbReference type="EMBL" id="MPC72632.1"/>
    </source>
</evidence>
<gene>
    <name evidence="2" type="ORF">E2C01_066944</name>
</gene>
<feature type="compositionally biased region" description="Basic residues" evidence="1">
    <location>
        <begin position="144"/>
        <end position="161"/>
    </location>
</feature>
<proteinExistence type="predicted"/>
<name>A0A5B7HMV9_PORTR</name>
<comment type="caution">
    <text evidence="2">The sequence shown here is derived from an EMBL/GenBank/DDBJ whole genome shotgun (WGS) entry which is preliminary data.</text>
</comment>
<feature type="compositionally biased region" description="Acidic residues" evidence="1">
    <location>
        <begin position="1"/>
        <end position="18"/>
    </location>
</feature>
<evidence type="ECO:0000313" key="3">
    <source>
        <dbReference type="Proteomes" id="UP000324222"/>
    </source>
</evidence>
<feature type="compositionally biased region" description="Basic residues" evidence="1">
    <location>
        <begin position="35"/>
        <end position="54"/>
    </location>
</feature>
<keyword evidence="3" id="KW-1185">Reference proteome</keyword>
<reference evidence="2 3" key="1">
    <citation type="submission" date="2019-05" db="EMBL/GenBank/DDBJ databases">
        <title>Another draft genome of Portunus trituberculatus and its Hox gene families provides insights of decapod evolution.</title>
        <authorList>
            <person name="Jeong J.-H."/>
            <person name="Song I."/>
            <person name="Kim S."/>
            <person name="Choi T."/>
            <person name="Kim D."/>
            <person name="Ryu S."/>
            <person name="Kim W."/>
        </authorList>
    </citation>
    <scope>NUCLEOTIDE SEQUENCE [LARGE SCALE GENOMIC DNA]</scope>
    <source>
        <tissue evidence="2">Muscle</tissue>
    </source>
</reference>
<feature type="compositionally biased region" description="Low complexity" evidence="1">
    <location>
        <begin position="117"/>
        <end position="129"/>
    </location>
</feature>
<dbReference type="Proteomes" id="UP000324222">
    <property type="component" value="Unassembled WGS sequence"/>
</dbReference>
<feature type="region of interest" description="Disordered" evidence="1">
    <location>
        <begin position="94"/>
        <end position="191"/>
    </location>
</feature>
<organism evidence="2 3">
    <name type="scientific">Portunus trituberculatus</name>
    <name type="common">Swimming crab</name>
    <name type="synonym">Neptunus trituberculatus</name>
    <dbReference type="NCBI Taxonomy" id="210409"/>
    <lineage>
        <taxon>Eukaryota</taxon>
        <taxon>Metazoa</taxon>
        <taxon>Ecdysozoa</taxon>
        <taxon>Arthropoda</taxon>
        <taxon>Crustacea</taxon>
        <taxon>Multicrustacea</taxon>
        <taxon>Malacostraca</taxon>
        <taxon>Eumalacostraca</taxon>
        <taxon>Eucarida</taxon>
        <taxon>Decapoda</taxon>
        <taxon>Pleocyemata</taxon>
        <taxon>Brachyura</taxon>
        <taxon>Eubrachyura</taxon>
        <taxon>Portunoidea</taxon>
        <taxon>Portunidae</taxon>
        <taxon>Portuninae</taxon>
        <taxon>Portunus</taxon>
    </lineage>
</organism>
<protein>
    <submittedName>
        <fullName evidence="2">Uncharacterized protein</fullName>
    </submittedName>
</protein>
<feature type="region of interest" description="Disordered" evidence="1">
    <location>
        <begin position="1"/>
        <end position="82"/>
    </location>
</feature>
<sequence length="191" mass="22351">MKEEEEEREDEWEENEEEKEIKKKKREEEEEGERKKTRKRSKKRRRRERRKRRRPGNDVSSFRWSRSVRSERGARTDSPPPLVLRIVPAAVTSFLPPTFPSHGHQTSSCTPNHSPDKSFPSSPAASSPLPSTPPSAGIEEIRRSLHLRGMKTREPKRKKASRTLTIKLIFRFLPAGQDSRGPRRPPWQERN</sequence>
<dbReference type="EMBL" id="VSRR010035092">
    <property type="protein sequence ID" value="MPC72632.1"/>
    <property type="molecule type" value="Genomic_DNA"/>
</dbReference>
<evidence type="ECO:0000256" key="1">
    <source>
        <dbReference type="SAM" id="MobiDB-lite"/>
    </source>
</evidence>
<accession>A0A5B7HMV9</accession>
<dbReference type="AlphaFoldDB" id="A0A5B7HMV9"/>